<evidence type="ECO:0000256" key="13">
    <source>
        <dbReference type="SAM" id="Phobius"/>
    </source>
</evidence>
<comment type="subcellular location">
    <subcellularLocation>
        <location evidence="1">Lysosome membrane</location>
        <topology evidence="1">Multi-pass membrane protein</topology>
    </subcellularLocation>
</comment>
<feature type="compositionally biased region" description="Basic and acidic residues" evidence="12">
    <location>
        <begin position="573"/>
        <end position="583"/>
    </location>
</feature>
<feature type="transmembrane region" description="Helical" evidence="13">
    <location>
        <begin position="301"/>
        <end position="320"/>
    </location>
</feature>
<evidence type="ECO:0000256" key="3">
    <source>
        <dbReference type="ARBA" id="ARBA00017088"/>
    </source>
</evidence>
<feature type="transmembrane region" description="Helical" evidence="13">
    <location>
        <begin position="38"/>
        <end position="59"/>
    </location>
</feature>
<comment type="similarity">
    <text evidence="2">Belongs to the LIMR family. LMBRD1 subfamily.</text>
</comment>
<evidence type="ECO:0000256" key="11">
    <source>
        <dbReference type="ARBA" id="ARBA00025515"/>
    </source>
</evidence>
<dbReference type="GO" id="GO:0005774">
    <property type="term" value="C:vacuolar membrane"/>
    <property type="evidence" value="ECO:0007669"/>
    <property type="project" value="TreeGrafter"/>
</dbReference>
<evidence type="ECO:0000256" key="7">
    <source>
        <dbReference type="ARBA" id="ARBA00022989"/>
    </source>
</evidence>
<evidence type="ECO:0000256" key="12">
    <source>
        <dbReference type="SAM" id="MobiDB-lite"/>
    </source>
</evidence>
<dbReference type="InterPro" id="IPR050854">
    <property type="entry name" value="LMBD1_LysCbl_Transport"/>
</dbReference>
<dbReference type="PANTHER" id="PTHR16130:SF2">
    <property type="entry name" value="LYSOSOMAL COBALAMIN TRANSPORT ESCORT PROTEIN LMBD1"/>
    <property type="match status" value="1"/>
</dbReference>
<organism evidence="14 15">
    <name type="scientific">Thielaviopsis punctulata</name>
    <dbReference type="NCBI Taxonomy" id="72032"/>
    <lineage>
        <taxon>Eukaryota</taxon>
        <taxon>Fungi</taxon>
        <taxon>Dikarya</taxon>
        <taxon>Ascomycota</taxon>
        <taxon>Pezizomycotina</taxon>
        <taxon>Sordariomycetes</taxon>
        <taxon>Hypocreomycetidae</taxon>
        <taxon>Microascales</taxon>
        <taxon>Ceratocystidaceae</taxon>
        <taxon>Thielaviopsis</taxon>
    </lineage>
</organism>
<proteinExistence type="inferred from homology"/>
<dbReference type="InterPro" id="IPR006876">
    <property type="entry name" value="LMBR1-like_membr_prot"/>
</dbReference>
<evidence type="ECO:0000256" key="2">
    <source>
        <dbReference type="ARBA" id="ARBA00009901"/>
    </source>
</evidence>
<evidence type="ECO:0000313" key="15">
    <source>
        <dbReference type="Proteomes" id="UP000033483"/>
    </source>
</evidence>
<dbReference type="GO" id="GO:0072665">
    <property type="term" value="P:protein localization to vacuole"/>
    <property type="evidence" value="ECO:0007669"/>
    <property type="project" value="TreeGrafter"/>
</dbReference>
<reference evidence="14 15" key="1">
    <citation type="submission" date="2015-03" db="EMBL/GenBank/DDBJ databases">
        <authorList>
            <person name="Radwan O."/>
            <person name="Al-Naeli F.A."/>
            <person name="Rendon G.A."/>
            <person name="Fields C."/>
        </authorList>
    </citation>
    <scope>NUCLEOTIDE SEQUENCE [LARGE SCALE GENOMIC DNA]</scope>
    <source>
        <strain evidence="14">CR-DP1</strain>
    </source>
</reference>
<dbReference type="Pfam" id="PF04791">
    <property type="entry name" value="LMBR1"/>
    <property type="match status" value="1"/>
</dbReference>
<dbReference type="OrthoDB" id="73273at2759"/>
<keyword evidence="7 13" id="KW-1133">Transmembrane helix</keyword>
<feature type="transmembrane region" description="Helical" evidence="13">
    <location>
        <begin position="12"/>
        <end position="31"/>
    </location>
</feature>
<evidence type="ECO:0000256" key="9">
    <source>
        <dbReference type="ARBA" id="ARBA00023228"/>
    </source>
</evidence>
<evidence type="ECO:0000256" key="1">
    <source>
        <dbReference type="ARBA" id="ARBA00004155"/>
    </source>
</evidence>
<feature type="transmembrane region" description="Helical" evidence="13">
    <location>
        <begin position="140"/>
        <end position="160"/>
    </location>
</feature>
<feature type="compositionally biased region" description="Low complexity" evidence="12">
    <location>
        <begin position="554"/>
        <end position="572"/>
    </location>
</feature>
<keyword evidence="4" id="KW-0813">Transport</keyword>
<gene>
    <name evidence="14" type="ORF">TD95_000088</name>
</gene>
<comment type="caution">
    <text evidence="14">The sequence shown here is derived from an EMBL/GenBank/DDBJ whole genome shotgun (WGS) entry which is preliminary data.</text>
</comment>
<dbReference type="EMBL" id="LAEV01002237">
    <property type="protein sequence ID" value="KKA26289.1"/>
    <property type="molecule type" value="Genomic_DNA"/>
</dbReference>
<evidence type="ECO:0000256" key="5">
    <source>
        <dbReference type="ARBA" id="ARBA00022628"/>
    </source>
</evidence>
<feature type="transmembrane region" description="Helical" evidence="13">
    <location>
        <begin position="405"/>
        <end position="429"/>
    </location>
</feature>
<evidence type="ECO:0000256" key="10">
    <source>
        <dbReference type="ARBA" id="ARBA00023285"/>
    </source>
</evidence>
<dbReference type="GO" id="GO:0031419">
    <property type="term" value="F:cobalamin binding"/>
    <property type="evidence" value="ECO:0007669"/>
    <property type="project" value="UniProtKB-KW"/>
</dbReference>
<accession>A0A0F4Z6X1</accession>
<keyword evidence="10" id="KW-0170">Cobalt</keyword>
<feature type="transmembrane region" description="Helical" evidence="13">
    <location>
        <begin position="351"/>
        <end position="384"/>
    </location>
</feature>
<keyword evidence="8 13" id="KW-0472">Membrane</keyword>
<sequence length="583" mass="65129">MLQYESGPIWLAYVAAVLISVFISSVTIYTWQTPRDRSLFVTSIAVISLAALLATVLLLPVDIAIISSTTDNALGVKKKWATPKRVDEIVNTLHIVYYTMYSLDALLCLIVIPFGYFWYEEYDEFEIEEGRPLRSRIWATFKHTLGFVLLVAILLVLGYFLPSTTELHNRHISAIGLDKVLTFCIGAMLAIGTLLYVVYTGIGLARLPISMIRSSPSLAAPSFAAATSAALARNRSRQRQLELRNASRLSYKDRRELEHLVREERTLVRRQRLSEEAQGFRKSWIQRTFCNFAKVLKHLRLLGGLVMLAMALFMWASMLITGIDKGTNLACKGRCGYVLERLRLYQPLNAFFVWAAGFFPVDYVLLTLLVLLLFAASISGVSTIGIRFLWVRIFQVRRGHTAPQALLITTVMLAMMILAINYSLVAMIAPQYALYGTQMVCTASTANPLGCIGQPELIVPCTTIEVHQGNSVCTPSVISTFINKIIITWPLFGAIEFWSQFGFMGVFVLALFVTCVRGPRLNLSQVDEDAEEDEEERLLARSPEEYGGTWADISGRARSKNSSPSSSNAERVSQAEESRSSHV</sequence>
<feature type="compositionally biased region" description="Acidic residues" evidence="12">
    <location>
        <begin position="527"/>
        <end position="536"/>
    </location>
</feature>
<dbReference type="PANTHER" id="PTHR16130">
    <property type="entry name" value="LYSOSOMAL COBALAMIN TRANSPORTER-RELATED"/>
    <property type="match status" value="1"/>
</dbReference>
<feature type="region of interest" description="Disordered" evidence="12">
    <location>
        <begin position="527"/>
        <end position="583"/>
    </location>
</feature>
<comment type="function">
    <text evidence="11">Probable lysosomal cobalamin transporter. Required to export cobalamin from lysosomes allowing its conversion to cofactors.</text>
</comment>
<evidence type="ECO:0000256" key="8">
    <source>
        <dbReference type="ARBA" id="ARBA00023136"/>
    </source>
</evidence>
<name>A0A0F4Z6X1_9PEZI</name>
<keyword evidence="9" id="KW-0458">Lysosome</keyword>
<dbReference type="Proteomes" id="UP000033483">
    <property type="component" value="Unassembled WGS sequence"/>
</dbReference>
<evidence type="ECO:0000313" key="14">
    <source>
        <dbReference type="EMBL" id="KKA26289.1"/>
    </source>
</evidence>
<protein>
    <recommendedName>
        <fullName evidence="3">Probable lysosomal cobalamin transporter</fullName>
    </recommendedName>
</protein>
<feature type="transmembrane region" description="Helical" evidence="13">
    <location>
        <begin position="180"/>
        <end position="205"/>
    </location>
</feature>
<keyword evidence="15" id="KW-1185">Reference proteome</keyword>
<feature type="transmembrane region" description="Helical" evidence="13">
    <location>
        <begin position="497"/>
        <end position="516"/>
    </location>
</feature>
<evidence type="ECO:0000256" key="4">
    <source>
        <dbReference type="ARBA" id="ARBA00022448"/>
    </source>
</evidence>
<evidence type="ECO:0000256" key="6">
    <source>
        <dbReference type="ARBA" id="ARBA00022692"/>
    </source>
</evidence>
<feature type="transmembrane region" description="Helical" evidence="13">
    <location>
        <begin position="95"/>
        <end position="119"/>
    </location>
</feature>
<keyword evidence="5" id="KW-0846">Cobalamin</keyword>
<keyword evidence="6 13" id="KW-0812">Transmembrane</keyword>
<dbReference type="AlphaFoldDB" id="A0A0F4Z6X1"/>